<dbReference type="InterPro" id="IPR013087">
    <property type="entry name" value="Znf_C2H2_type"/>
</dbReference>
<evidence type="ECO:0000313" key="9">
    <source>
        <dbReference type="EMBL" id="VUC30162.1"/>
    </source>
</evidence>
<evidence type="ECO:0000256" key="4">
    <source>
        <dbReference type="ARBA" id="ARBA00022771"/>
    </source>
</evidence>
<dbReference type="InterPro" id="IPR051059">
    <property type="entry name" value="VerF-like"/>
</dbReference>
<dbReference type="PANTHER" id="PTHR40626">
    <property type="entry name" value="MIP31509P"/>
    <property type="match status" value="1"/>
</dbReference>
<keyword evidence="2" id="KW-0479">Metal-binding</keyword>
<dbReference type="Proteomes" id="UP000766486">
    <property type="component" value="Unassembled WGS sequence"/>
</dbReference>
<dbReference type="Pfam" id="PF04082">
    <property type="entry name" value="Fungal_trans"/>
    <property type="match status" value="1"/>
</dbReference>
<dbReference type="EMBL" id="CABFNS010000814">
    <property type="protein sequence ID" value="VUC30162.1"/>
    <property type="molecule type" value="Genomic_DNA"/>
</dbReference>
<dbReference type="Gene3D" id="3.30.160.60">
    <property type="entry name" value="Classic Zinc Finger"/>
    <property type="match status" value="1"/>
</dbReference>
<dbReference type="CDD" id="cd12148">
    <property type="entry name" value="fungal_TF_MHR"/>
    <property type="match status" value="1"/>
</dbReference>
<evidence type="ECO:0000256" key="6">
    <source>
        <dbReference type="ARBA" id="ARBA00023242"/>
    </source>
</evidence>
<keyword evidence="3" id="KW-0677">Repeat</keyword>
<dbReference type="InterPro" id="IPR036236">
    <property type="entry name" value="Znf_C2H2_sf"/>
</dbReference>
<comment type="subcellular location">
    <subcellularLocation>
        <location evidence="1">Nucleus</location>
    </subcellularLocation>
</comment>
<reference evidence="9 10" key="1">
    <citation type="submission" date="2019-06" db="EMBL/GenBank/DDBJ databases">
        <authorList>
            <person name="Broberg M."/>
        </authorList>
    </citation>
    <scope>NUCLEOTIDE SEQUENCE [LARGE SCALE GENOMIC DNA]</scope>
</reference>
<evidence type="ECO:0000256" key="5">
    <source>
        <dbReference type="ARBA" id="ARBA00022833"/>
    </source>
</evidence>
<evidence type="ECO:0000256" key="7">
    <source>
        <dbReference type="PROSITE-ProRule" id="PRU00042"/>
    </source>
</evidence>
<name>A0ABY6UHP8_BIOOC</name>
<dbReference type="PROSITE" id="PS50157">
    <property type="entry name" value="ZINC_FINGER_C2H2_2"/>
    <property type="match status" value="2"/>
</dbReference>
<evidence type="ECO:0000256" key="2">
    <source>
        <dbReference type="ARBA" id="ARBA00022723"/>
    </source>
</evidence>
<comment type="caution">
    <text evidence="9">The sequence shown here is derived from an EMBL/GenBank/DDBJ whole genome shotgun (WGS) entry which is preliminary data.</text>
</comment>
<sequence length="701" mass="78629">MSSDRPFACSACSQTFTRNENLVRHRRSSKAFQFPIPPLTSGADSMGMLIGHGDSTCNKPYACFSCNASFSRRDVCKRHIERCRGIAAHSSRREASEGAIRETIRIQRSSTSPQGVFTSPKVAVISPESQRDSWGHTLSDVSLPDNGFLKTNYDSHISAYFDHFHPSFPLIHRSTALGTGPESLKSMVLAIGSVYSARKLPEDELASGLRESRDAWETVYAHLYSIMDSDWQNLRKPGVIQASILCIIYGAYMGEPSHYSKARKMLRALVDASQELGLLTQTLVLTSPRSWIQAYDDSSNNNAPSLHENWMIYVEEEAMKLAIYSLLFLDFHIFYPCNIRSITSSMDLDWELPFSSMLWEAENEVMWMSSLNDDSRVKRLRESATDFSLICPTTKSLTLAMQSLMTDSPRPALLTALAASPFTALFVLTSIDALVRDFTRSYYQLPPNLADPSAYHILTQTQTRQVVAALKHILRLSTDRDIHWDAKNQPLWTSIQRIVLDVRISLCKPDDLLIGGIVDSNIFAGLATATHLALGHYSGSRRSLQSLLDNITGDDVILVMLDDISEVLHQVLGENRQDAFSEAPWTSVATYRVILTVWRSLRWAVGQVRDKNGGDEPVSSLERRFTVPNVVLNAIMEAVLSEQERMGQWTAYIMAPNTSEVRFKEAVLQFWKERSVWAIGPFMENLVADPACDSFALLPVE</sequence>
<dbReference type="PANTHER" id="PTHR40626:SF11">
    <property type="entry name" value="ZINC FINGER PROTEIN YPR022C"/>
    <property type="match status" value="1"/>
</dbReference>
<evidence type="ECO:0000313" key="10">
    <source>
        <dbReference type="Proteomes" id="UP000766486"/>
    </source>
</evidence>
<keyword evidence="5" id="KW-0862">Zinc</keyword>
<evidence type="ECO:0000256" key="3">
    <source>
        <dbReference type="ARBA" id="ARBA00022737"/>
    </source>
</evidence>
<dbReference type="SUPFAM" id="SSF57667">
    <property type="entry name" value="beta-beta-alpha zinc fingers"/>
    <property type="match status" value="1"/>
</dbReference>
<proteinExistence type="predicted"/>
<accession>A0ABY6UHP8</accession>
<dbReference type="InterPro" id="IPR007219">
    <property type="entry name" value="XnlR_reg_dom"/>
</dbReference>
<gene>
    <name evidence="9" type="ORF">CLO192961_LOCUS278494</name>
</gene>
<keyword evidence="4 7" id="KW-0863">Zinc-finger</keyword>
<organism evidence="9 10">
    <name type="scientific">Bionectria ochroleuca</name>
    <name type="common">Gliocladium roseum</name>
    <dbReference type="NCBI Taxonomy" id="29856"/>
    <lineage>
        <taxon>Eukaryota</taxon>
        <taxon>Fungi</taxon>
        <taxon>Dikarya</taxon>
        <taxon>Ascomycota</taxon>
        <taxon>Pezizomycotina</taxon>
        <taxon>Sordariomycetes</taxon>
        <taxon>Hypocreomycetidae</taxon>
        <taxon>Hypocreales</taxon>
        <taxon>Bionectriaceae</taxon>
        <taxon>Clonostachys</taxon>
    </lineage>
</organism>
<evidence type="ECO:0000259" key="8">
    <source>
        <dbReference type="PROSITE" id="PS50157"/>
    </source>
</evidence>
<evidence type="ECO:0000256" key="1">
    <source>
        <dbReference type="ARBA" id="ARBA00004123"/>
    </source>
</evidence>
<protein>
    <recommendedName>
        <fullName evidence="8">C2H2-type domain-containing protein</fullName>
    </recommendedName>
</protein>
<keyword evidence="6" id="KW-0539">Nucleus</keyword>
<keyword evidence="10" id="KW-1185">Reference proteome</keyword>
<feature type="domain" description="C2H2-type" evidence="8">
    <location>
        <begin position="61"/>
        <end position="94"/>
    </location>
</feature>
<feature type="domain" description="C2H2-type" evidence="8">
    <location>
        <begin position="7"/>
        <end position="35"/>
    </location>
</feature>